<evidence type="ECO:0000256" key="1">
    <source>
        <dbReference type="ARBA" id="ARBA00007198"/>
    </source>
</evidence>
<protein>
    <recommendedName>
        <fullName evidence="4">Arsenate reductase</fullName>
        <ecNumber evidence="4">1.20.4.1</ecNumber>
    </recommendedName>
</protein>
<keyword evidence="2 4" id="KW-0560">Oxidoreductase</keyword>
<dbReference type="NCBIfam" id="TIGR00014">
    <property type="entry name" value="arsC"/>
    <property type="match status" value="1"/>
</dbReference>
<evidence type="ECO:0000313" key="5">
    <source>
        <dbReference type="EMBL" id="TRW49966.1"/>
    </source>
</evidence>
<dbReference type="PROSITE" id="PS51353">
    <property type="entry name" value="ARSC"/>
    <property type="match status" value="1"/>
</dbReference>
<evidence type="ECO:0000313" key="6">
    <source>
        <dbReference type="Proteomes" id="UP000320359"/>
    </source>
</evidence>
<dbReference type="InterPro" id="IPR006659">
    <property type="entry name" value="Arsenate_reductase"/>
</dbReference>
<reference evidence="5 6" key="1">
    <citation type="submission" date="2019-07" db="EMBL/GenBank/DDBJ databases">
        <authorList>
            <person name="Yang M."/>
            <person name="Zhao D."/>
            <person name="Xiang H."/>
        </authorList>
    </citation>
    <scope>NUCLEOTIDE SEQUENCE [LARGE SCALE GENOMIC DNA]</scope>
    <source>
        <strain evidence="5 6">IM1326</strain>
    </source>
</reference>
<accession>A0A552X4S9</accession>
<keyword evidence="6" id="KW-1185">Reference proteome</keyword>
<comment type="caution">
    <text evidence="5">The sequence shown here is derived from an EMBL/GenBank/DDBJ whole genome shotgun (WGS) entry which is preliminary data.</text>
</comment>
<sequence>MSEYTIYHNPRCSKSRETLKLLQEKGIEPRVVEYLKNPLLPTELLDLADQVGVALKDLLRNKEDEYKAHGFADVLDSPEQLAKKLSEHIKVLERPIVVNNDSKQGRVGRPPENVLEIL</sequence>
<comment type="catalytic activity">
    <reaction evidence="4">
        <text>[glutaredoxin]-dithiol + arsenate + glutathione + H(+) = glutathionyl-S-S-[glutaredoxin] + arsenite + H2O</text>
        <dbReference type="Rhea" id="RHEA:22016"/>
        <dbReference type="Rhea" id="RHEA-COMP:10729"/>
        <dbReference type="Rhea" id="RHEA-COMP:17668"/>
        <dbReference type="ChEBI" id="CHEBI:15377"/>
        <dbReference type="ChEBI" id="CHEBI:15378"/>
        <dbReference type="ChEBI" id="CHEBI:29242"/>
        <dbReference type="ChEBI" id="CHEBI:29950"/>
        <dbReference type="ChEBI" id="CHEBI:48597"/>
        <dbReference type="ChEBI" id="CHEBI:57925"/>
        <dbReference type="ChEBI" id="CHEBI:146199"/>
        <dbReference type="EC" id="1.20.4.1"/>
    </reaction>
</comment>
<dbReference type="CDD" id="cd03034">
    <property type="entry name" value="ArsC_ArsC"/>
    <property type="match status" value="1"/>
</dbReference>
<name>A0A552X4S9_9GAMM</name>
<dbReference type="EMBL" id="VJWL01000001">
    <property type="protein sequence ID" value="TRW49966.1"/>
    <property type="molecule type" value="Genomic_DNA"/>
</dbReference>
<dbReference type="Proteomes" id="UP000320359">
    <property type="component" value="Unassembled WGS sequence"/>
</dbReference>
<dbReference type="SUPFAM" id="SSF52833">
    <property type="entry name" value="Thioredoxin-like"/>
    <property type="match status" value="1"/>
</dbReference>
<comment type="similarity">
    <text evidence="1 3 4">Belongs to the ArsC family.</text>
</comment>
<evidence type="ECO:0000256" key="4">
    <source>
        <dbReference type="RuleBase" id="RU362029"/>
    </source>
</evidence>
<dbReference type="InterPro" id="IPR006660">
    <property type="entry name" value="Arsenate_reductase-like"/>
</dbReference>
<dbReference type="GO" id="GO:0008794">
    <property type="term" value="F:arsenate reductase (glutaredoxin) activity"/>
    <property type="evidence" value="ECO:0007669"/>
    <property type="project" value="UniProtKB-UniRule"/>
</dbReference>
<dbReference type="Pfam" id="PF03960">
    <property type="entry name" value="ArsC"/>
    <property type="match status" value="1"/>
</dbReference>
<evidence type="ECO:0000256" key="3">
    <source>
        <dbReference type="PROSITE-ProRule" id="PRU01282"/>
    </source>
</evidence>
<dbReference type="PANTHER" id="PTHR30041">
    <property type="entry name" value="ARSENATE REDUCTASE"/>
    <property type="match status" value="1"/>
</dbReference>
<dbReference type="Gene3D" id="3.40.30.10">
    <property type="entry name" value="Glutaredoxin"/>
    <property type="match status" value="1"/>
</dbReference>
<organism evidence="5 6">
    <name type="scientific">Aliidiomarina halalkaliphila</name>
    <dbReference type="NCBI Taxonomy" id="2593535"/>
    <lineage>
        <taxon>Bacteria</taxon>
        <taxon>Pseudomonadati</taxon>
        <taxon>Pseudomonadota</taxon>
        <taxon>Gammaproteobacteria</taxon>
        <taxon>Alteromonadales</taxon>
        <taxon>Idiomarinaceae</taxon>
        <taxon>Aliidiomarina</taxon>
    </lineage>
</organism>
<dbReference type="EC" id="1.20.4.1" evidence="4"/>
<evidence type="ECO:0000256" key="2">
    <source>
        <dbReference type="ARBA" id="ARBA00023002"/>
    </source>
</evidence>
<dbReference type="OrthoDB" id="9790554at2"/>
<proteinExistence type="inferred from homology"/>
<dbReference type="InterPro" id="IPR036249">
    <property type="entry name" value="Thioredoxin-like_sf"/>
</dbReference>
<gene>
    <name evidence="5" type="primary">arsC</name>
    <name evidence="5" type="ORF">FM042_03700</name>
</gene>
<dbReference type="AlphaFoldDB" id="A0A552X4S9"/>
<dbReference type="PANTHER" id="PTHR30041:SF4">
    <property type="entry name" value="ARSENATE REDUCTASE"/>
    <property type="match status" value="1"/>
</dbReference>
<dbReference type="RefSeq" id="WP_143234435.1">
    <property type="nucleotide sequence ID" value="NZ_VJWL01000001.1"/>
</dbReference>